<name>A5CZY1_PELTS</name>
<dbReference type="EMBL" id="AP009389">
    <property type="protein sequence ID" value="BAF60444.1"/>
    <property type="molecule type" value="Genomic_DNA"/>
</dbReference>
<sequence length="81" mass="9435">MDKAGFAKHRNTIKRRCPLMISPKKIHEWFVKALEEPFVRAEMHRVEMLLPEKKEPELQLIKGGKRRQAGKNIIRVGQTGC</sequence>
<dbReference type="STRING" id="370438.PTH_2263"/>
<proteinExistence type="predicted"/>
<dbReference type="Proteomes" id="UP000006556">
    <property type="component" value="Chromosome"/>
</dbReference>
<accession>A5CZY1</accession>
<evidence type="ECO:0000313" key="2">
    <source>
        <dbReference type="Proteomes" id="UP000006556"/>
    </source>
</evidence>
<gene>
    <name evidence="1" type="ordered locus">PTH_2263</name>
</gene>
<evidence type="ECO:0000313" key="1">
    <source>
        <dbReference type="EMBL" id="BAF60444.1"/>
    </source>
</evidence>
<keyword evidence="2" id="KW-1185">Reference proteome</keyword>
<organism evidence="1 2">
    <name type="scientific">Pelotomaculum thermopropionicum (strain DSM 13744 / JCM 10971 / SI)</name>
    <dbReference type="NCBI Taxonomy" id="370438"/>
    <lineage>
        <taxon>Bacteria</taxon>
        <taxon>Bacillati</taxon>
        <taxon>Bacillota</taxon>
        <taxon>Clostridia</taxon>
        <taxon>Eubacteriales</taxon>
        <taxon>Desulfotomaculaceae</taxon>
        <taxon>Pelotomaculum</taxon>
    </lineage>
</organism>
<dbReference type="AlphaFoldDB" id="A5CZY1"/>
<reference evidence="2" key="1">
    <citation type="journal article" date="2008" name="Genome Res.">
        <title>The genome of Pelotomaculum thermopropionicum reveals niche-associated evolution in anaerobic microbiota.</title>
        <authorList>
            <person name="Kosaka T."/>
            <person name="Kato S."/>
            <person name="Shimoyama T."/>
            <person name="Ishii S."/>
            <person name="Abe T."/>
            <person name="Watanabe K."/>
        </authorList>
    </citation>
    <scope>NUCLEOTIDE SEQUENCE [LARGE SCALE GENOMIC DNA]</scope>
    <source>
        <strain evidence="2">DSM 13744 / JCM 10971 / SI</strain>
    </source>
</reference>
<dbReference type="KEGG" id="pth:PTH_2263"/>
<protein>
    <submittedName>
        <fullName evidence="1">Uncharacterized protein</fullName>
    </submittedName>
</protein>
<dbReference type="HOGENOM" id="CLU_2570766_0_0_9"/>